<keyword evidence="3" id="KW-1185">Reference proteome</keyword>
<dbReference type="SMR" id="A0A0R0I6I7"/>
<accession>A0A0R0I6I7</accession>
<organism evidence="1">
    <name type="scientific">Glycine max</name>
    <name type="common">Soybean</name>
    <name type="synonym">Glycine hispida</name>
    <dbReference type="NCBI Taxonomy" id="3847"/>
    <lineage>
        <taxon>Eukaryota</taxon>
        <taxon>Viridiplantae</taxon>
        <taxon>Streptophyta</taxon>
        <taxon>Embryophyta</taxon>
        <taxon>Tracheophyta</taxon>
        <taxon>Spermatophyta</taxon>
        <taxon>Magnoliopsida</taxon>
        <taxon>eudicotyledons</taxon>
        <taxon>Gunneridae</taxon>
        <taxon>Pentapetalae</taxon>
        <taxon>rosids</taxon>
        <taxon>fabids</taxon>
        <taxon>Fabales</taxon>
        <taxon>Fabaceae</taxon>
        <taxon>Papilionoideae</taxon>
        <taxon>50 kb inversion clade</taxon>
        <taxon>NPAAA clade</taxon>
        <taxon>indigoferoid/millettioid clade</taxon>
        <taxon>Phaseoleae</taxon>
        <taxon>Glycine</taxon>
        <taxon>Glycine subgen. Soja</taxon>
    </lineage>
</organism>
<evidence type="ECO:0000313" key="3">
    <source>
        <dbReference type="Proteomes" id="UP000008827"/>
    </source>
</evidence>
<dbReference type="Proteomes" id="UP000008827">
    <property type="component" value="Chromosome 9"/>
</dbReference>
<dbReference type="EMBL" id="CM000842">
    <property type="protein sequence ID" value="KRH37981.1"/>
    <property type="molecule type" value="Genomic_DNA"/>
</dbReference>
<reference evidence="1 2" key="1">
    <citation type="journal article" date="2010" name="Nature">
        <title>Genome sequence of the palaeopolyploid soybean.</title>
        <authorList>
            <person name="Schmutz J."/>
            <person name="Cannon S.B."/>
            <person name="Schlueter J."/>
            <person name="Ma J."/>
            <person name="Mitros T."/>
            <person name="Nelson W."/>
            <person name="Hyten D.L."/>
            <person name="Song Q."/>
            <person name="Thelen J.J."/>
            <person name="Cheng J."/>
            <person name="Xu D."/>
            <person name="Hellsten U."/>
            <person name="May G.D."/>
            <person name="Yu Y."/>
            <person name="Sakurai T."/>
            <person name="Umezawa T."/>
            <person name="Bhattacharyya M.K."/>
            <person name="Sandhu D."/>
            <person name="Valliyodan B."/>
            <person name="Lindquist E."/>
            <person name="Peto M."/>
            <person name="Grant D."/>
            <person name="Shu S."/>
            <person name="Goodstein D."/>
            <person name="Barry K."/>
            <person name="Futrell-Griggs M."/>
            <person name="Abernathy B."/>
            <person name="Du J."/>
            <person name="Tian Z."/>
            <person name="Zhu L."/>
            <person name="Gill N."/>
            <person name="Joshi T."/>
            <person name="Libault M."/>
            <person name="Sethuraman A."/>
            <person name="Zhang X.-C."/>
            <person name="Shinozaki K."/>
            <person name="Nguyen H.T."/>
            <person name="Wing R.A."/>
            <person name="Cregan P."/>
            <person name="Specht J."/>
            <person name="Grimwood J."/>
            <person name="Rokhsar D."/>
            <person name="Stacey G."/>
            <person name="Shoemaker R.C."/>
            <person name="Jackson S.A."/>
        </authorList>
    </citation>
    <scope>NUCLEOTIDE SEQUENCE</scope>
    <source>
        <strain evidence="2">cv. Williams 82</strain>
        <tissue evidence="1">Callus</tissue>
    </source>
</reference>
<sequence length="107" mass="11589">MATPTPIVPWSFLVDDVDLGKKAHVVAAPAPKSPKKDTFVQALGHACTIPLSQLPEYKAGLEACENNLHERILLAKGVPPPKVSGLRAKLGKLWQPLGRWHMVPIGK</sequence>
<reference evidence="1" key="3">
    <citation type="submission" date="2018-07" db="EMBL/GenBank/DDBJ databases">
        <title>WGS assembly of Glycine max.</title>
        <authorList>
            <person name="Schmutz J."/>
            <person name="Cannon S."/>
            <person name="Schlueter J."/>
            <person name="Ma J."/>
            <person name="Mitros T."/>
            <person name="Nelson W."/>
            <person name="Hyten D."/>
            <person name="Song Q."/>
            <person name="Thelen J."/>
            <person name="Cheng J."/>
            <person name="Xu D."/>
            <person name="Hellsten U."/>
            <person name="May G."/>
            <person name="Yu Y."/>
            <person name="Sakurai T."/>
            <person name="Umezawa T."/>
            <person name="Bhattacharyya M."/>
            <person name="Sandhu D."/>
            <person name="Valliyodan B."/>
            <person name="Lindquist E."/>
            <person name="Peto M."/>
            <person name="Grant D."/>
            <person name="Shu S."/>
            <person name="Goodstein D."/>
            <person name="Barry K."/>
            <person name="Futrell-Griggs M."/>
            <person name="Abernathy B."/>
            <person name="Du J."/>
            <person name="Tian Z."/>
            <person name="Zhu L."/>
            <person name="Gill N."/>
            <person name="Joshi T."/>
            <person name="Libault M."/>
            <person name="Sethuraman A."/>
            <person name="Zhang X."/>
            <person name="Shinozaki K."/>
            <person name="Nguyen H."/>
            <person name="Wing R."/>
            <person name="Cregan P."/>
            <person name="Specht J."/>
            <person name="Grimwood J."/>
            <person name="Rokhsar D."/>
            <person name="Stacey G."/>
            <person name="Shoemaker R."/>
            <person name="Jackson S."/>
        </authorList>
    </citation>
    <scope>NUCLEOTIDE SEQUENCE</scope>
    <source>
        <tissue evidence="1">Callus</tissue>
    </source>
</reference>
<dbReference type="EnsemblPlants" id="KRH37981">
    <property type="protein sequence ID" value="KRH37981"/>
    <property type="gene ID" value="GLYMA_09G102600"/>
</dbReference>
<gene>
    <name evidence="1" type="ORF">GLYMA_09G102600</name>
</gene>
<evidence type="ECO:0000313" key="2">
    <source>
        <dbReference type="EnsemblPlants" id="KRH37981"/>
    </source>
</evidence>
<reference evidence="2" key="2">
    <citation type="submission" date="2018-02" db="UniProtKB">
        <authorList>
            <consortium name="EnsemblPlants"/>
        </authorList>
    </citation>
    <scope>IDENTIFICATION</scope>
    <source>
        <strain evidence="2">Williams 82</strain>
    </source>
</reference>
<proteinExistence type="predicted"/>
<evidence type="ECO:0000313" key="1">
    <source>
        <dbReference type="EMBL" id="KRH37981.1"/>
    </source>
</evidence>
<dbReference type="Gramene" id="KRH37981">
    <property type="protein sequence ID" value="KRH37981"/>
    <property type="gene ID" value="GLYMA_09G102600"/>
</dbReference>
<protein>
    <submittedName>
        <fullName evidence="1 2">Uncharacterized protein</fullName>
    </submittedName>
</protein>
<dbReference type="AlphaFoldDB" id="A0A0R0I6I7"/>
<name>A0A0R0I6I7_SOYBN</name>
<dbReference type="InParanoid" id="A0A0R0I6I7"/>